<dbReference type="HOGENOM" id="CLU_1280867_0_0_4"/>
<accession>C7RRC6</accession>
<proteinExistence type="predicted"/>
<dbReference type="EMBL" id="CP001715">
    <property type="protein sequence ID" value="ACV37637.1"/>
    <property type="molecule type" value="Genomic_DNA"/>
</dbReference>
<organism evidence="1">
    <name type="scientific">Accumulibacter regalis</name>
    <dbReference type="NCBI Taxonomy" id="522306"/>
    <lineage>
        <taxon>Bacteria</taxon>
        <taxon>Pseudomonadati</taxon>
        <taxon>Pseudomonadota</taxon>
        <taxon>Betaproteobacteria</taxon>
        <taxon>Candidatus Accumulibacter</taxon>
    </lineage>
</organism>
<reference evidence="1" key="2">
    <citation type="submission" date="2009-09" db="EMBL/GenBank/DDBJ databases">
        <title>Complete sequence of chromosome of Candidatus Accumulibacter phosphatis clade IIA str. UW-1.</title>
        <authorList>
            <consortium name="US DOE Joint Genome Institute"/>
            <person name="Martin H.G."/>
            <person name="Ivanova N."/>
            <person name="Kunin V."/>
            <person name="Warnecke F."/>
            <person name="Barry K."/>
            <person name="He S."/>
            <person name="Salamov A."/>
            <person name="Szeto E."/>
            <person name="Dalin E."/>
            <person name="Pangilinan J.L."/>
            <person name="Lapidus A."/>
            <person name="Lowry S."/>
            <person name="Kyrpides N.C."/>
            <person name="McMahon K.D."/>
            <person name="Hugenholtz P."/>
        </authorList>
    </citation>
    <scope>NUCLEOTIDE SEQUENCE [LARGE SCALE GENOMIC DNA]</scope>
    <source>
        <strain evidence="1">UW-1</strain>
    </source>
</reference>
<reference evidence="1" key="1">
    <citation type="submission" date="2009-08" db="EMBL/GenBank/DDBJ databases">
        <authorList>
            <consortium name="US DOE Joint Genome Institute"/>
            <person name="Lucas S."/>
            <person name="Copeland A."/>
            <person name="Lapidus A."/>
            <person name="Glavina del Rio T."/>
            <person name="Dalin E."/>
            <person name="Tice H."/>
            <person name="Bruce D."/>
            <person name="Barry K."/>
            <person name="Pitluck S."/>
            <person name="Lowry S."/>
            <person name="Larimer F."/>
            <person name="Land M."/>
            <person name="Hauser L."/>
            <person name="Kyrpides N."/>
            <person name="Ivanova N."/>
            <person name="McMahon K.D."/>
            <person name="Hugenholtz P."/>
        </authorList>
    </citation>
    <scope>NUCLEOTIDE SEQUENCE</scope>
    <source>
        <strain evidence="1">UW-1</strain>
    </source>
</reference>
<gene>
    <name evidence="1" type="ordered locus">CAP2UW1_4403</name>
</gene>
<dbReference type="KEGG" id="app:CAP2UW1_4403"/>
<sequence length="215" mass="23832">MFGPSRYLSVSLLWPLLTPDQSRWRLLAVALWPSLRSLPVRSSAAGSLPQRPDHSVKQRSPLLLRNVGNRLPIRSPQVRTRCFRAQALHLPCPPYPVGFVMGCQLARRPGLLCSFCPSPRTFALRLAAAHSARVVQAGRRVRLQTPLSPSRQVLTTLPLPSASGYHGFIMKSRRYSHRGLPPHHIAPMLGAHPALQATGRIKPRPSPELRRSASP</sequence>
<protein>
    <submittedName>
        <fullName evidence="1">Uncharacterized protein</fullName>
    </submittedName>
</protein>
<evidence type="ECO:0000313" key="1">
    <source>
        <dbReference type="EMBL" id="ACV37637.1"/>
    </source>
</evidence>
<dbReference type="AlphaFoldDB" id="C7RRC6"/>
<name>C7RRC6_ACCRE</name>
<dbReference type="STRING" id="522306.CAP2UW1_4403"/>